<dbReference type="AlphaFoldDB" id="A0A7K0KI91"/>
<evidence type="ECO:0000313" key="3">
    <source>
        <dbReference type="Proteomes" id="UP000438914"/>
    </source>
</evidence>
<gene>
    <name evidence="2" type="ORF">FYJ73_13055</name>
</gene>
<dbReference type="EMBL" id="VUNG01000043">
    <property type="protein sequence ID" value="MST85584.1"/>
    <property type="molecule type" value="Genomic_DNA"/>
</dbReference>
<accession>A0A7K0KI91</accession>
<feature type="coiled-coil region" evidence="1">
    <location>
        <begin position="69"/>
        <end position="98"/>
    </location>
</feature>
<reference evidence="2 3" key="1">
    <citation type="submission" date="2019-08" db="EMBL/GenBank/DDBJ databases">
        <title>In-depth cultivation of the pig gut microbiome towards novel bacterial diversity and tailored functional studies.</title>
        <authorList>
            <person name="Wylensek D."/>
            <person name="Hitch T.C.A."/>
            <person name="Clavel T."/>
        </authorList>
    </citation>
    <scope>NUCLEOTIDE SEQUENCE [LARGE SCALE GENOMIC DNA]</scope>
    <source>
        <strain evidence="2 3">LKV-178-WT-2A</strain>
    </source>
</reference>
<keyword evidence="3" id="KW-1185">Reference proteome</keyword>
<protein>
    <submittedName>
        <fullName evidence="2">DUF541 domain-containing protein</fullName>
    </submittedName>
</protein>
<sequence length="132" mass="14872">MEEKKNIITVTGKGNIHVVPDVIRIDLLLVSLHDTYQEAYAQGKDNTEKLTAIMKELGLPKTLPKTILFTDYEAEAREQKEERNAAAKERRLQEAALKIKKEFGKNALLRGLNYAEGATQKERNNQIGGHKA</sequence>
<comment type="caution">
    <text evidence="2">The sequence shown here is derived from an EMBL/GenBank/DDBJ whole genome shotgun (WGS) entry which is preliminary data.</text>
</comment>
<organism evidence="2 3">
    <name type="scientific">Hallella mizrahii</name>
    <dbReference type="NCBI Taxonomy" id="2606637"/>
    <lineage>
        <taxon>Bacteria</taxon>
        <taxon>Pseudomonadati</taxon>
        <taxon>Bacteroidota</taxon>
        <taxon>Bacteroidia</taxon>
        <taxon>Bacteroidales</taxon>
        <taxon>Prevotellaceae</taxon>
        <taxon>Hallella</taxon>
    </lineage>
</organism>
<proteinExistence type="predicted"/>
<name>A0A7K0KI91_9BACT</name>
<dbReference type="InterPro" id="IPR007497">
    <property type="entry name" value="SIMPL/DUF541"/>
</dbReference>
<evidence type="ECO:0000256" key="1">
    <source>
        <dbReference type="SAM" id="Coils"/>
    </source>
</evidence>
<dbReference type="Pfam" id="PF04402">
    <property type="entry name" value="SIMPL"/>
    <property type="match status" value="1"/>
</dbReference>
<dbReference type="Proteomes" id="UP000438914">
    <property type="component" value="Unassembled WGS sequence"/>
</dbReference>
<dbReference type="RefSeq" id="WP_154535169.1">
    <property type="nucleotide sequence ID" value="NZ_VUNG01000043.1"/>
</dbReference>
<evidence type="ECO:0000313" key="2">
    <source>
        <dbReference type="EMBL" id="MST85584.1"/>
    </source>
</evidence>
<keyword evidence="1" id="KW-0175">Coiled coil</keyword>